<organism evidence="3">
    <name type="scientific">Triticum aestivum</name>
    <name type="common">Wheat</name>
    <dbReference type="NCBI Taxonomy" id="4565"/>
    <lineage>
        <taxon>Eukaryota</taxon>
        <taxon>Viridiplantae</taxon>
        <taxon>Streptophyta</taxon>
        <taxon>Embryophyta</taxon>
        <taxon>Tracheophyta</taxon>
        <taxon>Spermatophyta</taxon>
        <taxon>Magnoliopsida</taxon>
        <taxon>Liliopsida</taxon>
        <taxon>Poales</taxon>
        <taxon>Poaceae</taxon>
        <taxon>BOP clade</taxon>
        <taxon>Pooideae</taxon>
        <taxon>Triticodae</taxon>
        <taxon>Triticeae</taxon>
        <taxon>Triticinae</taxon>
        <taxon>Triticum</taxon>
    </lineage>
</organism>
<dbReference type="Gramene" id="TraesLDM4A03G02144170.1">
    <property type="protein sequence ID" value="TraesLDM4A03G02144170.1.CDS1"/>
    <property type="gene ID" value="TraesLDM4A03G02144170"/>
</dbReference>
<reference evidence="3" key="2">
    <citation type="submission" date="2018-10" db="UniProtKB">
        <authorList>
            <consortium name="EnsemblPlants"/>
        </authorList>
    </citation>
    <scope>IDENTIFICATION</scope>
</reference>
<dbReference type="PANTHER" id="PTHR34789">
    <property type="entry name" value="EXPRESSED PROTEIN"/>
    <property type="match status" value="1"/>
</dbReference>
<dbReference type="Gramene" id="TraesCLE_scaffold_058724_01G000300.1">
    <property type="protein sequence ID" value="TraesCLE_scaffold_058724_01G000300.1"/>
    <property type="gene ID" value="TraesCLE_scaffold_058724_01G000300"/>
</dbReference>
<evidence type="ECO:0000313" key="4">
    <source>
        <dbReference type="Proteomes" id="UP000019116"/>
    </source>
</evidence>
<dbReference type="Gramene" id="TraesCS4A02G290900.1">
    <property type="protein sequence ID" value="TraesCS4A02G290900.1.cds1"/>
    <property type="gene ID" value="TraesCS4A02G290900"/>
</dbReference>
<dbReference type="STRING" id="4565.A0A3B6I1H8"/>
<dbReference type="AlphaFoldDB" id="A0A3B6I1H8"/>
<dbReference type="Gramene" id="TraesMAC4A03G02144180.1">
    <property type="protein sequence ID" value="TraesMAC4A03G02144180.1.CDS1"/>
    <property type="gene ID" value="TraesMAC4A03G02144180"/>
</dbReference>
<dbReference type="Gramene" id="TraesCS4A03G0741300.1">
    <property type="protein sequence ID" value="TraesCS4A03G0741300.1.CDS1"/>
    <property type="gene ID" value="TraesCS4A03G0741300"/>
</dbReference>
<feature type="chain" id="PRO_5043175243" evidence="2">
    <location>
        <begin position="24"/>
        <end position="163"/>
    </location>
</feature>
<dbReference type="Proteomes" id="UP000019116">
    <property type="component" value="Chromosome 4A"/>
</dbReference>
<dbReference type="OrthoDB" id="1107388at2759"/>
<dbReference type="EnsemblPlants" id="TraesCS4A02G290900.1">
    <property type="protein sequence ID" value="TraesCS4A02G290900.1.cds1"/>
    <property type="gene ID" value="TraesCS4A02G290900"/>
</dbReference>
<dbReference type="Gramene" id="TraesLAC4A03G02102880.1">
    <property type="protein sequence ID" value="TraesLAC4A03G02102880.1.CDS1"/>
    <property type="gene ID" value="TraesLAC4A03G02102880"/>
</dbReference>
<keyword evidence="2" id="KW-0732">Signal</keyword>
<dbReference type="RefSeq" id="XP_044360705.1">
    <property type="nucleotide sequence ID" value="XM_044504770.1"/>
</dbReference>
<dbReference type="Gramene" id="TraesRN4A0100762700.1">
    <property type="protein sequence ID" value="TraesRN4A0100762700.1"/>
    <property type="gene ID" value="TraesRN4A0100762700"/>
</dbReference>
<dbReference type="OMA" id="VKCTAYC"/>
<name>A0A3B6I1H8_WHEAT</name>
<sequence>MAGIRRAPALLLLLALACTPALAARDVSSSAAKAKTKYPSGPAPGKKPAKPYVPPATKPPGSGAVDGGGMPAIPGFGTIPGFTVPGMGGGWGGGYGGPDGGYSRGGVAASTTVCSEKGPCYKKKLTCPKKCFSSYSGAGKGYGGGGGGGGCTVDCKTKCIAYC</sequence>
<evidence type="ECO:0000256" key="2">
    <source>
        <dbReference type="SAM" id="SignalP"/>
    </source>
</evidence>
<keyword evidence="4" id="KW-1185">Reference proteome</keyword>
<dbReference type="Gramene" id="TraesARI4A03G02183090.1">
    <property type="protein sequence ID" value="TraesARI4A03G02183090.1.CDS1"/>
    <property type="gene ID" value="TraesARI4A03G02183090"/>
</dbReference>
<evidence type="ECO:0000313" key="3">
    <source>
        <dbReference type="EnsemblPlants" id="TraesCS4A02G290900.1.cds1"/>
    </source>
</evidence>
<gene>
    <name evidence="3" type="primary">LOC123082444</name>
</gene>
<dbReference type="Gramene" id="TraesSTA4A03G02142260.1">
    <property type="protein sequence ID" value="TraesSTA4A03G02142260.1.CDS1"/>
    <property type="gene ID" value="TraesSTA4A03G02142260"/>
</dbReference>
<feature type="compositionally biased region" description="Low complexity" evidence="1">
    <location>
        <begin position="37"/>
        <end position="46"/>
    </location>
</feature>
<feature type="signal peptide" evidence="2">
    <location>
        <begin position="1"/>
        <end position="23"/>
    </location>
</feature>
<accession>A0A3B6I1H8</accession>
<feature type="region of interest" description="Disordered" evidence="1">
    <location>
        <begin position="33"/>
        <end position="67"/>
    </location>
</feature>
<proteinExistence type="predicted"/>
<dbReference type="PROSITE" id="PS51257">
    <property type="entry name" value="PROKAR_LIPOPROTEIN"/>
    <property type="match status" value="1"/>
</dbReference>
<protein>
    <submittedName>
        <fullName evidence="3">Uncharacterized protein</fullName>
    </submittedName>
</protein>
<dbReference type="Gramene" id="TraesCAD_scaffold_052871_01G000300.1">
    <property type="protein sequence ID" value="TraesCAD_scaffold_052871_01G000300.1"/>
    <property type="gene ID" value="TraesCAD_scaffold_052871_01G000300"/>
</dbReference>
<dbReference type="Gramene" id="TraesPARA_EIv1.0_1236980.1">
    <property type="protein sequence ID" value="TraesPARA_EIv1.0_1236980.1.CDS1"/>
    <property type="gene ID" value="TraesPARA_EIv1.0_1236980"/>
</dbReference>
<dbReference type="PANTHER" id="PTHR34789:SF1">
    <property type="entry name" value="EXPRESSED PROTEIN"/>
    <property type="match status" value="1"/>
</dbReference>
<reference evidence="3" key="1">
    <citation type="submission" date="2018-08" db="EMBL/GenBank/DDBJ databases">
        <authorList>
            <person name="Rossello M."/>
        </authorList>
    </citation>
    <scope>NUCLEOTIDE SEQUENCE [LARGE SCALE GENOMIC DNA]</scope>
    <source>
        <strain evidence="3">cv. Chinese Spring</strain>
    </source>
</reference>
<dbReference type="GeneID" id="123082444"/>
<evidence type="ECO:0000256" key="1">
    <source>
        <dbReference type="SAM" id="MobiDB-lite"/>
    </source>
</evidence>
<dbReference type="Gramene" id="TraesSYM4A03G02173110.1">
    <property type="protein sequence ID" value="TraesSYM4A03G02173110.1.CDS1"/>
    <property type="gene ID" value="TraesSYM4A03G02173110"/>
</dbReference>
<dbReference type="Gramene" id="TraesJUL4A03G02164650.1">
    <property type="protein sequence ID" value="TraesJUL4A03G02164650.1.CDS1"/>
    <property type="gene ID" value="TraesJUL4A03G02164650"/>
</dbReference>
<dbReference type="Gramene" id="TraesROB_scaffold_094510_01G000200.1">
    <property type="protein sequence ID" value="TraesROB_scaffold_094510_01G000200.1"/>
    <property type="gene ID" value="TraesROB_scaffold_094510_01G000200"/>
</dbReference>
<dbReference type="Gramene" id="TraesNOR4A03G02167700.1">
    <property type="protein sequence ID" value="TraesNOR4A03G02167700.1.CDS1"/>
    <property type="gene ID" value="TraesNOR4A03G02167700"/>
</dbReference>
<dbReference type="Gramene" id="TraesWEE_scaffold_127910_01G000100.1">
    <property type="protein sequence ID" value="TraesWEE_scaffold_127910_01G000100.1"/>
    <property type="gene ID" value="TraesWEE_scaffold_127910_01G000100"/>
</dbReference>